<accession>A0A2S6NKA6</accession>
<comment type="caution">
    <text evidence="1">The sequence shown here is derived from an EMBL/GenBank/DDBJ whole genome shotgun (WGS) entry which is preliminary data.</text>
</comment>
<proteinExistence type="predicted"/>
<sequence>MRVEGAHPVQRLMINVVEIQVAHGGARGIDRDRATASEVLVPNAVRLDVAGRGCGAHVHVIPLRAAANVPRCW</sequence>
<name>A0A2S6NKA6_RHOGL</name>
<protein>
    <submittedName>
        <fullName evidence="1">Uncharacterized protein</fullName>
    </submittedName>
</protein>
<dbReference type="AlphaFoldDB" id="A0A2S6NKA6"/>
<evidence type="ECO:0000313" key="1">
    <source>
        <dbReference type="EMBL" id="PPQ35359.1"/>
    </source>
</evidence>
<organism evidence="1 2">
    <name type="scientific">Rhodopila globiformis</name>
    <name type="common">Rhodopseudomonas globiformis</name>
    <dbReference type="NCBI Taxonomy" id="1071"/>
    <lineage>
        <taxon>Bacteria</taxon>
        <taxon>Pseudomonadati</taxon>
        <taxon>Pseudomonadota</taxon>
        <taxon>Alphaproteobacteria</taxon>
        <taxon>Acetobacterales</taxon>
        <taxon>Acetobacteraceae</taxon>
        <taxon>Rhodopila</taxon>
    </lineage>
</organism>
<keyword evidence="2" id="KW-1185">Reference proteome</keyword>
<dbReference type="EMBL" id="NHRY01000074">
    <property type="protein sequence ID" value="PPQ35359.1"/>
    <property type="molecule type" value="Genomic_DNA"/>
</dbReference>
<evidence type="ECO:0000313" key="2">
    <source>
        <dbReference type="Proteomes" id="UP000239724"/>
    </source>
</evidence>
<dbReference type="Proteomes" id="UP000239724">
    <property type="component" value="Unassembled WGS sequence"/>
</dbReference>
<reference evidence="1 2" key="1">
    <citation type="journal article" date="2018" name="Arch. Microbiol.">
        <title>New insights into the metabolic potential of the phototrophic purple bacterium Rhodopila globiformis DSM 161(T) from its draft genome sequence and evidence for a vanadium-dependent nitrogenase.</title>
        <authorList>
            <person name="Imhoff J.F."/>
            <person name="Rahn T."/>
            <person name="Kunzel S."/>
            <person name="Neulinger S.C."/>
        </authorList>
    </citation>
    <scope>NUCLEOTIDE SEQUENCE [LARGE SCALE GENOMIC DNA]</scope>
    <source>
        <strain evidence="1 2">DSM 161</strain>
    </source>
</reference>
<gene>
    <name evidence="1" type="ORF">CCS01_07685</name>
</gene>